<dbReference type="InterPro" id="IPR018391">
    <property type="entry name" value="PQQ_b-propeller_rpt"/>
</dbReference>
<comment type="similarity">
    <text evidence="2">Belongs to the bacterial PQQ dehydrogenase family.</text>
</comment>
<dbReference type="GO" id="GO:0016491">
    <property type="term" value="F:oxidoreductase activity"/>
    <property type="evidence" value="ECO:0007669"/>
    <property type="project" value="UniProtKB-KW"/>
</dbReference>
<evidence type="ECO:0000313" key="5">
    <source>
        <dbReference type="EMBL" id="SUZ75760.1"/>
    </source>
</evidence>
<feature type="domain" description="Pyrrolo-quinoline quinone repeat" evidence="4">
    <location>
        <begin position="612"/>
        <end position="648"/>
    </location>
</feature>
<dbReference type="Pfam" id="PF01011">
    <property type="entry name" value="PQQ"/>
    <property type="match status" value="2"/>
</dbReference>
<dbReference type="Gene3D" id="2.140.10.10">
    <property type="entry name" value="Quinoprotein alcohol dehydrogenase-like superfamily"/>
    <property type="match status" value="1"/>
</dbReference>
<dbReference type="SMART" id="SM00564">
    <property type="entry name" value="PQQ"/>
    <property type="match status" value="5"/>
</dbReference>
<dbReference type="PANTHER" id="PTHR32303:SF4">
    <property type="entry name" value="QUINOPROTEIN GLUCOSE DEHYDROGENASE"/>
    <property type="match status" value="1"/>
</dbReference>
<organism evidence="5">
    <name type="scientific">marine metagenome</name>
    <dbReference type="NCBI Taxonomy" id="408172"/>
    <lineage>
        <taxon>unclassified sequences</taxon>
        <taxon>metagenomes</taxon>
        <taxon>ecological metagenomes</taxon>
    </lineage>
</organism>
<reference evidence="5" key="1">
    <citation type="submission" date="2018-05" db="EMBL/GenBank/DDBJ databases">
        <authorList>
            <person name="Lanie J.A."/>
            <person name="Ng W.-L."/>
            <person name="Kazmierczak K.M."/>
            <person name="Andrzejewski T.M."/>
            <person name="Davidsen T.M."/>
            <person name="Wayne K.J."/>
            <person name="Tettelin H."/>
            <person name="Glass J.I."/>
            <person name="Rusch D."/>
            <person name="Podicherti R."/>
            <person name="Tsui H.-C.T."/>
            <person name="Winkler M.E."/>
        </authorList>
    </citation>
    <scope>NUCLEOTIDE SEQUENCE</scope>
</reference>
<name>A0A381Q9P5_9ZZZZ</name>
<dbReference type="InterPro" id="IPR002372">
    <property type="entry name" value="PQQ_rpt_dom"/>
</dbReference>
<accession>A0A381Q9P5</accession>
<evidence type="ECO:0000256" key="1">
    <source>
        <dbReference type="ARBA" id="ARBA00001931"/>
    </source>
</evidence>
<evidence type="ECO:0000256" key="3">
    <source>
        <dbReference type="ARBA" id="ARBA00023002"/>
    </source>
</evidence>
<dbReference type="PANTHER" id="PTHR32303">
    <property type="entry name" value="QUINOPROTEIN ALCOHOL DEHYDROGENASE (CYTOCHROME C)"/>
    <property type="match status" value="1"/>
</dbReference>
<feature type="domain" description="Pyrrolo-quinoline quinone repeat" evidence="4">
    <location>
        <begin position="36"/>
        <end position="585"/>
    </location>
</feature>
<proteinExistence type="inferred from homology"/>
<protein>
    <recommendedName>
        <fullName evidence="4">Pyrrolo-quinoline quinone repeat domain-containing protein</fullName>
    </recommendedName>
</protein>
<sequence length="668" mass="72332">MLKRKNQFIRKLSILLLSIGLIIRIAEGQTIGEGAWHYFGGDNRFNRYSPLNQINANNIGRLSIVWRRDATAASLRDDYDGLGFTKNLRSTPLLINGVLYAPNIFGLVEAFDPASGEALWTQEPYEQTLLEAAGISSRGIAHWEQGIDQRLMVVRGSYLYALNPQTGETFPDFGREEPGRVNLAYSAENANNFALTTSPLVIGNIAVIGGFLNGAGDGGNRKEAAPENIRGFDVRTGELRWEFNVVPRPGEVGYETWGDGSAEWSGDIGSWCCLSADNELGIVYVPLGAPTSAYYGGHRPGDNLFANSLLALDAETGERVWHFQMIHHDLWEYDNSSPPILGDITVNGRTIKAVMQANKNGFVYVFDRTNGEPVWPIIETPVPQSIVEGEATSATQPIPSKPPAFDRQGITLDDLIDFTPALRNQALELVDNFTLGPLYTPPSPWIEGGNQGTLTLPNTWGAGNWNTGAFDPETGMYFAISYTKTDNLGIAPTTSDSATMTHTIAQGSPNAPAIQGLPLVKPPYGRVTALNMNTGELEWSVANGDGPRDHPLLRDLDLPPLGIPNRPAPLVTKSLLFVGEGSDAVVGTVPGGGGAYDGPDTGYDESWRWGTLFRAYDKSTGATVFEIDLAAGTTGAPMTYLHEGKQYIVVAVSSRATEPEWIALGLSQ</sequence>
<dbReference type="EMBL" id="UINC01001258">
    <property type="protein sequence ID" value="SUZ75760.1"/>
    <property type="molecule type" value="Genomic_DNA"/>
</dbReference>
<dbReference type="AlphaFoldDB" id="A0A381Q9P5"/>
<evidence type="ECO:0000259" key="4">
    <source>
        <dbReference type="Pfam" id="PF01011"/>
    </source>
</evidence>
<evidence type="ECO:0000256" key="2">
    <source>
        <dbReference type="ARBA" id="ARBA00008156"/>
    </source>
</evidence>
<dbReference type="InterPro" id="IPR011047">
    <property type="entry name" value="Quinoprotein_ADH-like_sf"/>
</dbReference>
<dbReference type="SUPFAM" id="SSF50998">
    <property type="entry name" value="Quinoprotein alcohol dehydrogenase-like"/>
    <property type="match status" value="1"/>
</dbReference>
<gene>
    <name evidence="5" type="ORF">METZ01_LOCUS28614</name>
</gene>
<comment type="cofactor">
    <cofactor evidence="1">
        <name>pyrroloquinoline quinone</name>
        <dbReference type="ChEBI" id="CHEBI:58442"/>
    </cofactor>
</comment>
<keyword evidence="3" id="KW-0560">Oxidoreductase</keyword>